<name>A0A1E4TWB2_PACTA</name>
<dbReference type="GO" id="GO:0016925">
    <property type="term" value="P:protein sumoylation"/>
    <property type="evidence" value="ECO:0007669"/>
    <property type="project" value="TreeGrafter"/>
</dbReference>
<feature type="region of interest" description="Disordered" evidence="3">
    <location>
        <begin position="329"/>
        <end position="359"/>
    </location>
</feature>
<feature type="compositionally biased region" description="Low complexity" evidence="3">
    <location>
        <begin position="338"/>
        <end position="356"/>
    </location>
</feature>
<feature type="compositionally biased region" description="Low complexity" evidence="3">
    <location>
        <begin position="396"/>
        <end position="410"/>
    </location>
</feature>
<gene>
    <name evidence="5" type="ORF">PACTADRAFT_2251</name>
</gene>
<dbReference type="Pfam" id="PF14634">
    <property type="entry name" value="zf-RING_5"/>
    <property type="match status" value="1"/>
</dbReference>
<dbReference type="Proteomes" id="UP000094236">
    <property type="component" value="Unassembled WGS sequence"/>
</dbReference>
<dbReference type="GO" id="GO:0007131">
    <property type="term" value="P:reciprocal meiotic recombination"/>
    <property type="evidence" value="ECO:0007669"/>
    <property type="project" value="InterPro"/>
</dbReference>
<dbReference type="GO" id="GO:0000795">
    <property type="term" value="C:synaptonemal complex"/>
    <property type="evidence" value="ECO:0007669"/>
    <property type="project" value="InterPro"/>
</dbReference>
<feature type="coiled-coil region" evidence="2">
    <location>
        <begin position="134"/>
        <end position="161"/>
    </location>
</feature>
<keyword evidence="1" id="KW-0469">Meiosis</keyword>
<dbReference type="PANTHER" id="PTHR22663">
    <property type="entry name" value="RING FINGER PROTEIN NARYA-RELATED"/>
    <property type="match status" value="1"/>
</dbReference>
<organism evidence="5 6">
    <name type="scientific">Pachysolen tannophilus NRRL Y-2460</name>
    <dbReference type="NCBI Taxonomy" id="669874"/>
    <lineage>
        <taxon>Eukaryota</taxon>
        <taxon>Fungi</taxon>
        <taxon>Dikarya</taxon>
        <taxon>Ascomycota</taxon>
        <taxon>Saccharomycotina</taxon>
        <taxon>Pichiomycetes</taxon>
        <taxon>Pachysolenaceae</taxon>
        <taxon>Pachysolen</taxon>
    </lineage>
</organism>
<evidence type="ECO:0000256" key="2">
    <source>
        <dbReference type="SAM" id="Coils"/>
    </source>
</evidence>
<evidence type="ECO:0000256" key="3">
    <source>
        <dbReference type="SAM" id="MobiDB-lite"/>
    </source>
</evidence>
<feature type="region of interest" description="Disordered" evidence="3">
    <location>
        <begin position="390"/>
        <end position="415"/>
    </location>
</feature>
<evidence type="ECO:0000313" key="5">
    <source>
        <dbReference type="EMBL" id="ODV95948.1"/>
    </source>
</evidence>
<keyword evidence="6" id="KW-1185">Reference proteome</keyword>
<dbReference type="InterPro" id="IPR001841">
    <property type="entry name" value="Znf_RING"/>
</dbReference>
<feature type="region of interest" description="Disordered" evidence="3">
    <location>
        <begin position="431"/>
        <end position="465"/>
    </location>
</feature>
<dbReference type="STRING" id="669874.A0A1E4TWB2"/>
<dbReference type="GO" id="GO:0007129">
    <property type="term" value="P:homologous chromosome pairing at meiosis"/>
    <property type="evidence" value="ECO:0007669"/>
    <property type="project" value="TreeGrafter"/>
</dbReference>
<keyword evidence="2" id="KW-0175">Coiled coil</keyword>
<dbReference type="AlphaFoldDB" id="A0A1E4TWB2"/>
<dbReference type="OrthoDB" id="2535391at2759"/>
<dbReference type="GO" id="GO:0019789">
    <property type="term" value="F:SUMO transferase activity"/>
    <property type="evidence" value="ECO:0007669"/>
    <property type="project" value="InterPro"/>
</dbReference>
<sequence>MDLVQPFIYCGVCHKDGTYNDGDGKADPFWLTSCAHILCREHVGGKMLRPADLERLRIRCPVCQTQEVSVVRLSNNLPGDLKPYFKPFPSQIEALFAAAQFQYCGMAELISHQKKFIDKLFNKIDKQKQLLYAAKAEVSQVEDLKIKMTNLEKANLMLNKELQNIKLGYQNERQGGNSQFSSSIASITNRKITPSRPETVDLTHFDDENEQDNSDNNNPKNHETFIRKIQQSSTLKKIPTSSQQQQRLQLHQPSFLTLSSTAHSQDKNLHISTGTGTGTGRLGNIRAATDQQRYYNSDESGLDNEFNNSGLNNTLKPIMAESTNLFHSPFMNNQNKISNNGSGNTSSTTTNSSLSGRQTNNNLIVNRSASMSPLTSHGKTSLEGNLALNNNKLSTIPRNNNINPKKPGNNSIRNRSATTQNIVQRLTSHMKVGGGNKNQVTLNTTNGRLGTTNNSNNRSPLPKRN</sequence>
<dbReference type="InterPro" id="IPR042123">
    <property type="entry name" value="Zip3/RNF212-like"/>
</dbReference>
<evidence type="ECO:0000259" key="4">
    <source>
        <dbReference type="Pfam" id="PF14634"/>
    </source>
</evidence>
<dbReference type="PANTHER" id="PTHR22663:SF17">
    <property type="entry name" value="RING FINGER PROTEIN NARYA-RELATED"/>
    <property type="match status" value="1"/>
</dbReference>
<feature type="domain" description="RING-type" evidence="4">
    <location>
        <begin position="10"/>
        <end position="65"/>
    </location>
</feature>
<reference evidence="6" key="1">
    <citation type="submission" date="2016-05" db="EMBL/GenBank/DDBJ databases">
        <title>Comparative genomics of biotechnologically important yeasts.</title>
        <authorList>
            <consortium name="DOE Joint Genome Institute"/>
            <person name="Riley R."/>
            <person name="Haridas S."/>
            <person name="Wolfe K.H."/>
            <person name="Lopes M.R."/>
            <person name="Hittinger C.T."/>
            <person name="Goker M."/>
            <person name="Salamov A."/>
            <person name="Wisecaver J."/>
            <person name="Long T.M."/>
            <person name="Aerts A.L."/>
            <person name="Barry K."/>
            <person name="Choi C."/>
            <person name="Clum A."/>
            <person name="Coughlan A.Y."/>
            <person name="Deshpande S."/>
            <person name="Douglass A.P."/>
            <person name="Hanson S.J."/>
            <person name="Klenk H.-P."/>
            <person name="Labutti K."/>
            <person name="Lapidus A."/>
            <person name="Lindquist E."/>
            <person name="Lipzen A."/>
            <person name="Meier-Kolthoff J.P."/>
            <person name="Ohm R.A."/>
            <person name="Otillar R.P."/>
            <person name="Pangilinan J."/>
            <person name="Peng Y."/>
            <person name="Rokas A."/>
            <person name="Rosa C.A."/>
            <person name="Scheuner C."/>
            <person name="Sibirny A.A."/>
            <person name="Slot J.C."/>
            <person name="Stielow J.B."/>
            <person name="Sun H."/>
            <person name="Kurtzman C.P."/>
            <person name="Blackwell M."/>
            <person name="Grigoriev I.V."/>
            <person name="Jeffries T.W."/>
        </authorList>
    </citation>
    <scope>NUCLEOTIDE SEQUENCE [LARGE SCALE GENOMIC DNA]</scope>
    <source>
        <strain evidence="6">NRRL Y-2460</strain>
    </source>
</reference>
<evidence type="ECO:0000313" key="6">
    <source>
        <dbReference type="Proteomes" id="UP000094236"/>
    </source>
</evidence>
<feature type="compositionally biased region" description="Polar residues" evidence="3">
    <location>
        <begin position="172"/>
        <end position="192"/>
    </location>
</feature>
<feature type="compositionally biased region" description="Low complexity" evidence="3">
    <location>
        <begin position="441"/>
        <end position="459"/>
    </location>
</feature>
<dbReference type="EMBL" id="KV454013">
    <property type="protein sequence ID" value="ODV95948.1"/>
    <property type="molecule type" value="Genomic_DNA"/>
</dbReference>
<protein>
    <recommendedName>
        <fullName evidence="4">RING-type domain-containing protein</fullName>
    </recommendedName>
</protein>
<accession>A0A1E4TWB2</accession>
<proteinExistence type="predicted"/>
<evidence type="ECO:0000256" key="1">
    <source>
        <dbReference type="ARBA" id="ARBA00023254"/>
    </source>
</evidence>
<feature type="region of interest" description="Disordered" evidence="3">
    <location>
        <begin position="172"/>
        <end position="221"/>
    </location>
</feature>